<sequence length="286" mass="31538">MPLNLQATLAIKIALVENNPDRAEQIMMEASSQTAVPPGGGAPAGRRGTTCAFLMRTFSKYSERTNMTSIGVRPSSPPNLVRAVVATHCNAASFNVIATQFNVSQNTALKMTTRFVNAITEVYTMSQIAKAQSTVHTKRPLNDRWNGYINRKGFPSLSSQAVVDREGNFCKLYGHLPGSLHYTLVHRLSDLGVKLEGGKQLLPQACHLIGNSRHSLRKAIFTPYTPDADKMGTNFNSFHLCTSEITFASVVLHNLLNFPGAIYLKVWDWQPVPEMRHVDSLIKPPC</sequence>
<dbReference type="InterPro" id="IPR027806">
    <property type="entry name" value="HARBI1_dom"/>
</dbReference>
<gene>
    <name evidence="4" type="ORF">BDK51DRAFT_32096</name>
</gene>
<protein>
    <recommendedName>
        <fullName evidence="3">DDE Tnp4 domain-containing protein</fullName>
    </recommendedName>
</protein>
<dbReference type="Proteomes" id="UP000269721">
    <property type="component" value="Unassembled WGS sequence"/>
</dbReference>
<reference evidence="5" key="1">
    <citation type="journal article" date="2018" name="Nat. Microbiol.">
        <title>Leveraging single-cell genomics to expand the fungal tree of life.</title>
        <authorList>
            <person name="Ahrendt S.R."/>
            <person name="Quandt C.A."/>
            <person name="Ciobanu D."/>
            <person name="Clum A."/>
            <person name="Salamov A."/>
            <person name="Andreopoulos B."/>
            <person name="Cheng J.F."/>
            <person name="Woyke T."/>
            <person name="Pelin A."/>
            <person name="Henrissat B."/>
            <person name="Reynolds N.K."/>
            <person name="Benny G.L."/>
            <person name="Smith M.E."/>
            <person name="James T.Y."/>
            <person name="Grigoriev I.V."/>
        </authorList>
    </citation>
    <scope>NUCLEOTIDE SEQUENCE [LARGE SCALE GENOMIC DNA]</scope>
</reference>
<dbReference type="OrthoDB" id="10065726at2759"/>
<organism evidence="4 5">
    <name type="scientific">Blyttiomyces helicus</name>
    <dbReference type="NCBI Taxonomy" id="388810"/>
    <lineage>
        <taxon>Eukaryota</taxon>
        <taxon>Fungi</taxon>
        <taxon>Fungi incertae sedis</taxon>
        <taxon>Chytridiomycota</taxon>
        <taxon>Chytridiomycota incertae sedis</taxon>
        <taxon>Chytridiomycetes</taxon>
        <taxon>Chytridiomycetes incertae sedis</taxon>
        <taxon>Blyttiomyces</taxon>
    </lineage>
</organism>
<proteinExistence type="predicted"/>
<evidence type="ECO:0000256" key="1">
    <source>
        <dbReference type="ARBA" id="ARBA00001968"/>
    </source>
</evidence>
<feature type="domain" description="DDE Tnp4" evidence="3">
    <location>
        <begin position="135"/>
        <end position="226"/>
    </location>
</feature>
<dbReference type="EMBL" id="KZ995636">
    <property type="protein sequence ID" value="RKO90270.1"/>
    <property type="molecule type" value="Genomic_DNA"/>
</dbReference>
<evidence type="ECO:0000313" key="5">
    <source>
        <dbReference type="Proteomes" id="UP000269721"/>
    </source>
</evidence>
<keyword evidence="2" id="KW-0479">Metal-binding</keyword>
<dbReference type="GO" id="GO:0046872">
    <property type="term" value="F:metal ion binding"/>
    <property type="evidence" value="ECO:0007669"/>
    <property type="project" value="UniProtKB-KW"/>
</dbReference>
<accession>A0A4P9WGU6</accession>
<name>A0A4P9WGU6_9FUNG</name>
<evidence type="ECO:0000256" key="2">
    <source>
        <dbReference type="ARBA" id="ARBA00022723"/>
    </source>
</evidence>
<evidence type="ECO:0000259" key="3">
    <source>
        <dbReference type="Pfam" id="PF13359"/>
    </source>
</evidence>
<comment type="cofactor">
    <cofactor evidence="1">
        <name>a divalent metal cation</name>
        <dbReference type="ChEBI" id="CHEBI:60240"/>
    </cofactor>
</comment>
<dbReference type="AlphaFoldDB" id="A0A4P9WGU6"/>
<keyword evidence="5" id="KW-1185">Reference proteome</keyword>
<dbReference type="Pfam" id="PF13359">
    <property type="entry name" value="DDE_Tnp_4"/>
    <property type="match status" value="1"/>
</dbReference>
<evidence type="ECO:0000313" key="4">
    <source>
        <dbReference type="EMBL" id="RKO90270.1"/>
    </source>
</evidence>